<dbReference type="AlphaFoldDB" id="A0A0E9XKN8"/>
<name>A0A0E9XKN8_ANGAN</name>
<evidence type="ECO:0000313" key="1">
    <source>
        <dbReference type="EMBL" id="JAI02396.1"/>
    </source>
</evidence>
<organism evidence="1">
    <name type="scientific">Anguilla anguilla</name>
    <name type="common">European freshwater eel</name>
    <name type="synonym">Muraena anguilla</name>
    <dbReference type="NCBI Taxonomy" id="7936"/>
    <lineage>
        <taxon>Eukaryota</taxon>
        <taxon>Metazoa</taxon>
        <taxon>Chordata</taxon>
        <taxon>Craniata</taxon>
        <taxon>Vertebrata</taxon>
        <taxon>Euteleostomi</taxon>
        <taxon>Actinopterygii</taxon>
        <taxon>Neopterygii</taxon>
        <taxon>Teleostei</taxon>
        <taxon>Anguilliformes</taxon>
        <taxon>Anguillidae</taxon>
        <taxon>Anguilla</taxon>
    </lineage>
</organism>
<accession>A0A0E9XKN8</accession>
<reference evidence="1" key="2">
    <citation type="journal article" date="2015" name="Fish Shellfish Immunol.">
        <title>Early steps in the European eel (Anguilla anguilla)-Vibrio vulnificus interaction in the gills: Role of the RtxA13 toxin.</title>
        <authorList>
            <person name="Callol A."/>
            <person name="Pajuelo D."/>
            <person name="Ebbesson L."/>
            <person name="Teles M."/>
            <person name="MacKenzie S."/>
            <person name="Amaro C."/>
        </authorList>
    </citation>
    <scope>NUCLEOTIDE SEQUENCE</scope>
</reference>
<dbReference type="EMBL" id="GBXM01006182">
    <property type="protein sequence ID" value="JAI02396.1"/>
    <property type="molecule type" value="Transcribed_RNA"/>
</dbReference>
<sequence>MVNSTIPSVVIQNFTLRSGMVTCHITVGRKIFVLGGTNIKVLCEYWPCGCAEQWRLSLAVS</sequence>
<protein>
    <submittedName>
        <fullName evidence="1">Uncharacterized protein</fullName>
    </submittedName>
</protein>
<proteinExistence type="predicted"/>
<reference evidence="1" key="1">
    <citation type="submission" date="2014-11" db="EMBL/GenBank/DDBJ databases">
        <authorList>
            <person name="Amaro Gonzalez C."/>
        </authorList>
    </citation>
    <scope>NUCLEOTIDE SEQUENCE</scope>
</reference>